<feature type="domain" description="Acyltransferase 3" evidence="8">
    <location>
        <begin position="4"/>
        <end position="320"/>
    </location>
</feature>
<dbReference type="EMBL" id="CP028475">
    <property type="protein sequence ID" value="AVW90479.1"/>
    <property type="molecule type" value="Genomic_DNA"/>
</dbReference>
<evidence type="ECO:0000256" key="5">
    <source>
        <dbReference type="ARBA" id="ARBA00022989"/>
    </source>
</evidence>
<feature type="transmembrane region" description="Helical" evidence="7">
    <location>
        <begin position="272"/>
        <end position="292"/>
    </location>
</feature>
<keyword evidence="6 7" id="KW-0472">Membrane</keyword>
<dbReference type="GO" id="GO:0005886">
    <property type="term" value="C:plasma membrane"/>
    <property type="evidence" value="ECO:0007669"/>
    <property type="project" value="UniProtKB-SubCell"/>
</dbReference>
<dbReference type="PANTHER" id="PTHR40074:SF2">
    <property type="entry name" value="O-ACETYLTRANSFERASE WECH"/>
    <property type="match status" value="1"/>
</dbReference>
<evidence type="ECO:0000256" key="2">
    <source>
        <dbReference type="ARBA" id="ARBA00007400"/>
    </source>
</evidence>
<accession>A0A2R4M059</accession>
<feature type="transmembrane region" description="Helical" evidence="7">
    <location>
        <begin position="304"/>
        <end position="325"/>
    </location>
</feature>
<proteinExistence type="inferred from homology"/>
<dbReference type="Pfam" id="PF01757">
    <property type="entry name" value="Acyl_transf_3"/>
    <property type="match status" value="1"/>
</dbReference>
<dbReference type="PANTHER" id="PTHR40074">
    <property type="entry name" value="O-ACETYLTRANSFERASE WECH"/>
    <property type="match status" value="1"/>
</dbReference>
<evidence type="ECO:0000256" key="7">
    <source>
        <dbReference type="SAM" id="Phobius"/>
    </source>
</evidence>
<comment type="similarity">
    <text evidence="2">Belongs to the acyltransferase 3 family.</text>
</comment>
<evidence type="ECO:0000313" key="9">
    <source>
        <dbReference type="EMBL" id="AVW90479.1"/>
    </source>
</evidence>
<protein>
    <recommendedName>
        <fullName evidence="8">Acyltransferase 3 domain-containing protein</fullName>
    </recommendedName>
</protein>
<evidence type="ECO:0000256" key="1">
    <source>
        <dbReference type="ARBA" id="ARBA00004651"/>
    </source>
</evidence>
<keyword evidence="3" id="KW-1003">Cell membrane</keyword>
<dbReference type="Proteomes" id="UP000241447">
    <property type="component" value="Chromosome"/>
</dbReference>
<evidence type="ECO:0000256" key="4">
    <source>
        <dbReference type="ARBA" id="ARBA00022692"/>
    </source>
</evidence>
<evidence type="ECO:0000259" key="8">
    <source>
        <dbReference type="Pfam" id="PF01757"/>
    </source>
</evidence>
<dbReference type="GO" id="GO:0016413">
    <property type="term" value="F:O-acetyltransferase activity"/>
    <property type="evidence" value="ECO:0007669"/>
    <property type="project" value="TreeGrafter"/>
</dbReference>
<evidence type="ECO:0000256" key="6">
    <source>
        <dbReference type="ARBA" id="ARBA00023136"/>
    </source>
</evidence>
<keyword evidence="5 7" id="KW-1133">Transmembrane helix</keyword>
<feature type="transmembrane region" description="Helical" evidence="7">
    <location>
        <begin position="7"/>
        <end position="26"/>
    </location>
</feature>
<feature type="transmembrane region" description="Helical" evidence="7">
    <location>
        <begin position="38"/>
        <end position="57"/>
    </location>
</feature>
<dbReference type="RefSeq" id="WP_107718552.1">
    <property type="nucleotide sequence ID" value="NZ_CP028475.1"/>
</dbReference>
<gene>
    <name evidence="9" type="ORF">DA792_04740</name>
</gene>
<name>A0A2R4M059_9RHOB</name>
<keyword evidence="4 7" id="KW-0812">Transmembrane</keyword>
<comment type="subcellular location">
    <subcellularLocation>
        <location evidence="1">Cell membrane</location>
        <topology evidence="1">Multi-pass membrane protein</topology>
    </subcellularLocation>
</comment>
<reference evidence="9 10" key="1">
    <citation type="submission" date="2018-03" db="EMBL/GenBank/DDBJ databases">
        <title>The Complete Genome of Celeribacter baekdonensis strain LH4, a Thiosulfate-Oxidizing Alphaproteobacterium Isolated from Gulf of Mexico Continental Slope Sediments.</title>
        <authorList>
            <person name="Flood B.E."/>
            <person name="Bailey J.V."/>
            <person name="Leprich D."/>
        </authorList>
    </citation>
    <scope>NUCLEOTIDE SEQUENCE [LARGE SCALE GENOMIC DNA]</scope>
    <source>
        <strain evidence="9 10">LH4</strain>
    </source>
</reference>
<feature type="transmembrane region" description="Helical" evidence="7">
    <location>
        <begin position="78"/>
        <end position="95"/>
    </location>
</feature>
<dbReference type="InterPro" id="IPR002656">
    <property type="entry name" value="Acyl_transf_3_dom"/>
</dbReference>
<evidence type="ECO:0000313" key="10">
    <source>
        <dbReference type="Proteomes" id="UP000241447"/>
    </source>
</evidence>
<organism evidence="9 10">
    <name type="scientific">Celeribacter baekdonensis</name>
    <dbReference type="NCBI Taxonomy" id="875171"/>
    <lineage>
        <taxon>Bacteria</taxon>
        <taxon>Pseudomonadati</taxon>
        <taxon>Pseudomonadota</taxon>
        <taxon>Alphaproteobacteria</taxon>
        <taxon>Rhodobacterales</taxon>
        <taxon>Roseobacteraceae</taxon>
        <taxon>Celeribacter</taxon>
    </lineage>
</organism>
<sequence length="339" mass="37962">MTLNAITHFRALAIVFVVASHCILLAHYDTPSLVQGTFINLITGATVFFVLISGILFQTVFVPRYSFRRFMRSKLRNVALPYLVLSLPLIVFTTLRDRPHPDTGGAEQILHGATLFFTGNTVIAYWYVPAILVIFLMSPLHMAFQRLSLSHQLSLTAMLYLLSNIAQRSVEDMFIPQSVLYFTPVYLTGMIYSQNRQRFLPPLKRLSLPLLLLAITLAMLAAQAGHYGNYHTGFSLRWTEFDLMMPQKIALSFAILGGLERYADRPIAWIQTLADASFGIFFLHAPMIALLLEAGYQPLFAAPLANIAVMTTLLFALCLSAIALLRRLFPAHSRHLVGA</sequence>
<feature type="transmembrane region" description="Helical" evidence="7">
    <location>
        <begin position="206"/>
        <end position="225"/>
    </location>
</feature>
<evidence type="ECO:0000256" key="3">
    <source>
        <dbReference type="ARBA" id="ARBA00022475"/>
    </source>
</evidence>
<dbReference type="OrthoDB" id="7579632at2"/>
<feature type="transmembrane region" description="Helical" evidence="7">
    <location>
        <begin position="115"/>
        <end position="137"/>
    </location>
</feature>
<feature type="transmembrane region" description="Helical" evidence="7">
    <location>
        <begin position="245"/>
        <end position="263"/>
    </location>
</feature>
<dbReference type="AlphaFoldDB" id="A0A2R4M059"/>
<dbReference type="KEGG" id="cbak:DA792_04740"/>
<dbReference type="GO" id="GO:0009246">
    <property type="term" value="P:enterobacterial common antigen biosynthetic process"/>
    <property type="evidence" value="ECO:0007669"/>
    <property type="project" value="TreeGrafter"/>
</dbReference>